<sequence length="43" mass="5004">MKKDSVCIYFNRKLCVAELPKLLSLIKLFNAIGLHQGYLYDML</sequence>
<dbReference type="EMBL" id="AUYC01000002">
    <property type="protein sequence ID" value="KZN68217.1"/>
    <property type="molecule type" value="Genomic_DNA"/>
</dbReference>
<proteinExistence type="predicted"/>
<protein>
    <submittedName>
        <fullName evidence="1">Uncharacterized protein</fullName>
    </submittedName>
</protein>
<evidence type="ECO:0000313" key="1">
    <source>
        <dbReference type="EMBL" id="KZN68217.1"/>
    </source>
</evidence>
<name>A0A162BTG6_9GAMM</name>
<dbReference type="AlphaFoldDB" id="A0A162BTG6"/>
<dbReference type="PATRIC" id="fig|1365248.3.peg.124"/>
<reference evidence="1 2" key="1">
    <citation type="submission" date="2013-07" db="EMBL/GenBank/DDBJ databases">
        <title>Comparative Genomic and Metabolomic Analysis of Twelve Strains of Pseudoalteromonas luteoviolacea.</title>
        <authorList>
            <person name="Vynne N.G."/>
            <person name="Mansson M."/>
            <person name="Gram L."/>
        </authorList>
    </citation>
    <scope>NUCLEOTIDE SEQUENCE [LARGE SCALE GENOMIC DNA]</scope>
    <source>
        <strain evidence="1 2">CPMOR-1</strain>
    </source>
</reference>
<evidence type="ECO:0000313" key="2">
    <source>
        <dbReference type="Proteomes" id="UP000076486"/>
    </source>
</evidence>
<dbReference type="Proteomes" id="UP000076486">
    <property type="component" value="Unassembled WGS sequence"/>
</dbReference>
<organism evidence="1 2">
    <name type="scientific">Pseudoalteromonas luteoviolacea CPMOR-1</name>
    <dbReference type="NCBI Taxonomy" id="1365248"/>
    <lineage>
        <taxon>Bacteria</taxon>
        <taxon>Pseudomonadati</taxon>
        <taxon>Pseudomonadota</taxon>
        <taxon>Gammaproteobacteria</taxon>
        <taxon>Alteromonadales</taxon>
        <taxon>Pseudoalteromonadaceae</taxon>
        <taxon>Pseudoalteromonas</taxon>
    </lineage>
</organism>
<gene>
    <name evidence="1" type="ORF">N473_07270</name>
</gene>
<comment type="caution">
    <text evidence="1">The sequence shown here is derived from an EMBL/GenBank/DDBJ whole genome shotgun (WGS) entry which is preliminary data.</text>
</comment>
<accession>A0A162BTG6</accession>